<evidence type="ECO:0000313" key="7">
    <source>
        <dbReference type="Proteomes" id="UP000680815"/>
    </source>
</evidence>
<dbReference type="Pfam" id="PF13229">
    <property type="entry name" value="Beta_helix"/>
    <property type="match status" value="1"/>
</dbReference>
<dbReference type="InterPro" id="IPR022441">
    <property type="entry name" value="Para_beta_helix_rpt-2"/>
</dbReference>
<protein>
    <submittedName>
        <fullName evidence="6">Right-handed parallel beta-helix repeat-containing protein</fullName>
    </submittedName>
</protein>
<comment type="caution">
    <text evidence="6">The sequence shown here is derived from an EMBL/GenBank/DDBJ whole genome shotgun (WGS) entry which is preliminary data.</text>
</comment>
<sequence length="636" mass="62942">MDAPAPILLSDPRPQPEEILVAGWDATATAPGFTRIVHVDPTAADGGDGSIASPFDSWADVVFEPGTVYLQRGGTTAPGFTVSVAATADAPVVIGSYGEGAARIAGTVVVADSSHVTLTGLDIAGGQGFGVHVQGAAADLTIIGCAIHHGLTGIYVEAPSIQGLAILANAIHDNDMKGVWLNGAAATAARPAVVAGNQVWRNGESGIALHASHVLVDGNAVVNNGLAGLPGTSGIHGFGVTDGDGMGWFNQVSNNLVAFQREPDGFDGHGIQLDHFSGQNTVWGNRVHGNDGPGITLFSSTANIVAANSLSANAADAADTRDGQPVLAEIFLGNAGVAPGLTLGNLLAENRIAPGAEGAVAVAVTGGAEWGGNVFGANLAGAGDLFLWGRARAAGLDAWNALGGDGWDDAAGGPADPLPAIDPAWLAPGYRPNSTLLDTPDALLPNRLVADAARPDRAGGAAADRIAGHGGANRIEGLGGEDLLAGGGGADTIWGGSGDDLVAGGLGDDLLMGGRDADLIAGGAGNDRLAGDGGDDWLSGGDGSDRLNGGAGDDQLRGGTGADIFVAAPGGGADLVLDFTPGEDRIDLRAFRFADIAALRVLEGPEATLIDLGGGGMVVLLGVAAAALGPGDIILG</sequence>
<dbReference type="PRINTS" id="PR00313">
    <property type="entry name" value="CABNDNGRPT"/>
</dbReference>
<dbReference type="InterPro" id="IPR012334">
    <property type="entry name" value="Pectin_lyas_fold"/>
</dbReference>
<dbReference type="InterPro" id="IPR011049">
    <property type="entry name" value="Serralysin-like_metalloprot_C"/>
</dbReference>
<gene>
    <name evidence="6" type="ORF">J5Y09_15610</name>
</gene>
<dbReference type="SMART" id="SM00710">
    <property type="entry name" value="PbH1"/>
    <property type="match status" value="7"/>
</dbReference>
<dbReference type="InterPro" id="IPR050557">
    <property type="entry name" value="RTX_toxin/Mannuronan_C5-epim"/>
</dbReference>
<feature type="region of interest" description="Disordered" evidence="4">
    <location>
        <begin position="532"/>
        <end position="553"/>
    </location>
</feature>
<keyword evidence="3" id="KW-0964">Secreted</keyword>
<dbReference type="NCBIfam" id="TIGR03804">
    <property type="entry name" value="para_beta_helix"/>
    <property type="match status" value="1"/>
</dbReference>
<evidence type="ECO:0000256" key="2">
    <source>
        <dbReference type="ARBA" id="ARBA00004613"/>
    </source>
</evidence>
<dbReference type="RefSeq" id="WP_209352744.1">
    <property type="nucleotide sequence ID" value="NZ_JAGIYZ010000015.1"/>
</dbReference>
<proteinExistence type="predicted"/>
<dbReference type="SUPFAM" id="SSF51120">
    <property type="entry name" value="beta-Roll"/>
    <property type="match status" value="2"/>
</dbReference>
<dbReference type="InterPro" id="IPR011050">
    <property type="entry name" value="Pectin_lyase_fold/virulence"/>
</dbReference>
<evidence type="ECO:0000256" key="3">
    <source>
        <dbReference type="ARBA" id="ARBA00022525"/>
    </source>
</evidence>
<comment type="function">
    <text evidence="1">Converts beta-D-mannuronic acid (M) to alpha-L-guluronic acid (G), producing a polymer with gel-forming capacity, required for the formation of the cyst coat.</text>
</comment>
<dbReference type="Gene3D" id="2.150.10.10">
    <property type="entry name" value="Serralysin-like metalloprotease, C-terminal"/>
    <property type="match status" value="2"/>
</dbReference>
<dbReference type="InterPro" id="IPR001343">
    <property type="entry name" value="Hemolysn_Ca-bd"/>
</dbReference>
<dbReference type="PANTHER" id="PTHR38340">
    <property type="entry name" value="S-LAYER PROTEIN"/>
    <property type="match status" value="1"/>
</dbReference>
<dbReference type="Pfam" id="PF00353">
    <property type="entry name" value="HemolysinCabind"/>
    <property type="match status" value="2"/>
</dbReference>
<evidence type="ECO:0000256" key="4">
    <source>
        <dbReference type="SAM" id="MobiDB-lite"/>
    </source>
</evidence>
<feature type="domain" description="Right handed beta helix" evidence="5">
    <location>
        <begin position="108"/>
        <end position="255"/>
    </location>
</feature>
<evidence type="ECO:0000256" key="1">
    <source>
        <dbReference type="ARBA" id="ARBA00002822"/>
    </source>
</evidence>
<keyword evidence="7" id="KW-1185">Reference proteome</keyword>
<dbReference type="InterPro" id="IPR006626">
    <property type="entry name" value="PbH1"/>
</dbReference>
<dbReference type="Proteomes" id="UP000680815">
    <property type="component" value="Unassembled WGS sequence"/>
</dbReference>
<accession>A0ABS4AVL6</accession>
<dbReference type="InterPro" id="IPR018511">
    <property type="entry name" value="Hemolysin-typ_Ca-bd_CS"/>
</dbReference>
<dbReference type="InterPro" id="IPR039448">
    <property type="entry name" value="Beta_helix"/>
</dbReference>
<dbReference type="PROSITE" id="PS00330">
    <property type="entry name" value="HEMOLYSIN_CALCIUM"/>
    <property type="match status" value="4"/>
</dbReference>
<dbReference type="EMBL" id="JAGIYZ010000015">
    <property type="protein sequence ID" value="MBP0465352.1"/>
    <property type="molecule type" value="Genomic_DNA"/>
</dbReference>
<evidence type="ECO:0000313" key="6">
    <source>
        <dbReference type="EMBL" id="MBP0465352.1"/>
    </source>
</evidence>
<name>A0ABS4AVL6_9PROT</name>
<organism evidence="6 7">
    <name type="scientific">Roseomonas nitratireducens</name>
    <dbReference type="NCBI Taxonomy" id="2820810"/>
    <lineage>
        <taxon>Bacteria</taxon>
        <taxon>Pseudomonadati</taxon>
        <taxon>Pseudomonadota</taxon>
        <taxon>Alphaproteobacteria</taxon>
        <taxon>Acetobacterales</taxon>
        <taxon>Roseomonadaceae</taxon>
        <taxon>Roseomonas</taxon>
    </lineage>
</organism>
<dbReference type="PANTHER" id="PTHR38340:SF1">
    <property type="entry name" value="S-LAYER PROTEIN"/>
    <property type="match status" value="1"/>
</dbReference>
<dbReference type="Gene3D" id="2.160.20.10">
    <property type="entry name" value="Single-stranded right-handed beta-helix, Pectin lyase-like"/>
    <property type="match status" value="1"/>
</dbReference>
<evidence type="ECO:0000259" key="5">
    <source>
        <dbReference type="Pfam" id="PF13229"/>
    </source>
</evidence>
<dbReference type="SUPFAM" id="SSF51126">
    <property type="entry name" value="Pectin lyase-like"/>
    <property type="match status" value="1"/>
</dbReference>
<comment type="subcellular location">
    <subcellularLocation>
        <location evidence="2">Secreted</location>
    </subcellularLocation>
</comment>
<reference evidence="6 7" key="1">
    <citation type="submission" date="2021-03" db="EMBL/GenBank/DDBJ databases">
        <authorList>
            <person name="So Y."/>
        </authorList>
    </citation>
    <scope>NUCLEOTIDE SEQUENCE [LARGE SCALE GENOMIC DNA]</scope>
    <source>
        <strain evidence="6 7">PWR1</strain>
    </source>
</reference>